<evidence type="ECO:0000313" key="1">
    <source>
        <dbReference type="EMBL" id="MCP2162634.1"/>
    </source>
</evidence>
<keyword evidence="2" id="KW-1185">Reference proteome</keyword>
<reference evidence="1 2" key="1">
    <citation type="submission" date="2022-06" db="EMBL/GenBank/DDBJ databases">
        <title>Genomic Encyclopedia of Archaeal and Bacterial Type Strains, Phase II (KMG-II): from individual species to whole genera.</title>
        <authorList>
            <person name="Goeker M."/>
        </authorList>
    </citation>
    <scope>NUCLEOTIDE SEQUENCE [LARGE SCALE GENOMIC DNA]</scope>
    <source>
        <strain evidence="1 2">DSM 45037</strain>
    </source>
</reference>
<sequence length="254" mass="26973">MRTLGVDLAAEPTKSALAVLRWRSGRAEVERITLGATDSDIVAAAAGCERVGIDAPFGWPDRFVRFVVAHHELGDPDTSVAEADRDLPAASDTRGARAGLVRRVTDDVVRERTRLIPLSVSADLIAHVAMRCVGLLRALGVTDRVDGPVVEAYPAAALRVWGLDHRGYKGPAKAMVLDGLVDELLSRAPWLQLSVSEAAVRGSDDVFDAVIAACIARAAALGRTHLPDGETAVIARREGWIHLPSGDLESLAVG</sequence>
<evidence type="ECO:0008006" key="3">
    <source>
        <dbReference type="Google" id="ProtNLM"/>
    </source>
</evidence>
<dbReference type="EMBL" id="JAMTCG010000007">
    <property type="protein sequence ID" value="MCP2162634.1"/>
    <property type="molecule type" value="Genomic_DNA"/>
</dbReference>
<dbReference type="Pfam" id="PF04250">
    <property type="entry name" value="DUF429"/>
    <property type="match status" value="1"/>
</dbReference>
<dbReference type="Proteomes" id="UP001205740">
    <property type="component" value="Unassembled WGS sequence"/>
</dbReference>
<accession>A0ABT1H5W5</accession>
<protein>
    <recommendedName>
        <fullName evidence="3">DUF429 domain-containing protein</fullName>
    </recommendedName>
</protein>
<evidence type="ECO:0000313" key="2">
    <source>
        <dbReference type="Proteomes" id="UP001205740"/>
    </source>
</evidence>
<organism evidence="1 2">
    <name type="scientific">Williamsia serinedens</name>
    <dbReference type="NCBI Taxonomy" id="391736"/>
    <lineage>
        <taxon>Bacteria</taxon>
        <taxon>Bacillati</taxon>
        <taxon>Actinomycetota</taxon>
        <taxon>Actinomycetes</taxon>
        <taxon>Mycobacteriales</taxon>
        <taxon>Nocardiaceae</taxon>
        <taxon>Williamsia</taxon>
    </lineage>
</organism>
<dbReference type="InterPro" id="IPR007362">
    <property type="entry name" value="DUF429"/>
</dbReference>
<proteinExistence type="predicted"/>
<name>A0ABT1H5W5_9NOCA</name>
<gene>
    <name evidence="1" type="ORF">LX12_003842</name>
</gene>
<dbReference type="RefSeq" id="WP_253656194.1">
    <property type="nucleotide sequence ID" value="NZ_BAAAOE010000002.1"/>
</dbReference>
<comment type="caution">
    <text evidence="1">The sequence shown here is derived from an EMBL/GenBank/DDBJ whole genome shotgun (WGS) entry which is preliminary data.</text>
</comment>